<sequence length="679" mass="74677">MTTAFRPASVPLITVDPYFSVWSPADRLTDADPVHWTGKRNSLCGLIRIDGRAYRFMGSSLFAESAKDEETPAMAQTALTVEPLTTSYAFEAGGIGLQIQFATPLLLEDLDLLSRPVTYITARVRSIDGAPHQVKLYLDLSGELCVHSPDQIVGWSRVPLNETITALRMGTAEQPILARVGDDTRIDWGYAYLAALQSEHAEVKSVIGSSETRVRFARTGMLPEHDDAGPPRAVSTDLPVMAVTMDFGQVDAAAKSAFVAAAYDDVLAIEYFGTPLPAYWRRNGAAFEDMLISAMTEYDEVLAQCERFNRSLIEASAQAGGAKYAELLSLAYRQAIAAHKLVCDEAGTPLFFSKENFSNGCIATVDVSYPSIPLFLLYNPELVKGMMRPIFRYAASGEWRFDFAPHDVGCYPKANGQVYGENKLEYQMPIEECGNMLIMAAAVCAYEGKADFAREHWELLSKWAAYLKTHGLDPDNQLCTDDFAGHLAHNANLSIKAIIGIGAYARLCEMLGDAGHEEYAETAKEMAARWADMAAAGDHYKLTFDSPSDSWSLKYNLVWDRLLRLGLFPASIAETEVAHYRAKQNRYGTPLDSRNTYTKADWLVWSASLAASKADFEAMIAPLWLAQQETTSRVPLSDWYDTVTGSQIGFQNRSVVGGLFIALLEPARAAVTPARPVTA</sequence>
<dbReference type="Pfam" id="PF16334">
    <property type="entry name" value="DUF4964"/>
    <property type="match status" value="1"/>
</dbReference>
<organism evidence="4 5">
    <name type="scientific">Paenibacillus xanthanilyticus</name>
    <dbReference type="NCBI Taxonomy" id="1783531"/>
    <lineage>
        <taxon>Bacteria</taxon>
        <taxon>Bacillati</taxon>
        <taxon>Bacillota</taxon>
        <taxon>Bacilli</taxon>
        <taxon>Bacillales</taxon>
        <taxon>Paenibacillaceae</taxon>
        <taxon>Paenibacillus</taxon>
    </lineage>
</organism>
<dbReference type="InterPro" id="IPR032515">
    <property type="entry name" value="DUF4964"/>
</dbReference>
<dbReference type="SUPFAM" id="SSF48208">
    <property type="entry name" value="Six-hairpin glycosidases"/>
    <property type="match status" value="1"/>
</dbReference>
<proteinExistence type="predicted"/>
<gene>
    <name evidence="4" type="ORF">ACFOZ8_16870</name>
</gene>
<dbReference type="Pfam" id="PF17168">
    <property type="entry name" value="DUF5127"/>
    <property type="match status" value="1"/>
</dbReference>
<dbReference type="RefSeq" id="WP_377719935.1">
    <property type="nucleotide sequence ID" value="NZ_JBHSAM010000028.1"/>
</dbReference>
<dbReference type="PANTHER" id="PTHR31987:SF1">
    <property type="entry name" value="GLUTAMINASE A"/>
    <property type="match status" value="1"/>
</dbReference>
<evidence type="ECO:0000259" key="2">
    <source>
        <dbReference type="Pfam" id="PF16335"/>
    </source>
</evidence>
<dbReference type="Pfam" id="PF16335">
    <property type="entry name" value="GtaA_6_Hairpin"/>
    <property type="match status" value="1"/>
</dbReference>
<dbReference type="InterPro" id="IPR008928">
    <property type="entry name" value="6-hairpin_glycosidase_sf"/>
</dbReference>
<dbReference type="InterPro" id="IPR033433">
    <property type="entry name" value="GtaA_N"/>
</dbReference>
<dbReference type="InterPro" id="IPR052743">
    <property type="entry name" value="Glutaminase_GtaA"/>
</dbReference>
<protein>
    <submittedName>
        <fullName evidence="4">Glutaminase domain-containing protein</fullName>
    </submittedName>
</protein>
<feature type="domain" description="Glutaminase A central" evidence="2">
    <location>
        <begin position="321"/>
        <end position="662"/>
    </location>
</feature>
<evidence type="ECO:0000313" key="5">
    <source>
        <dbReference type="Proteomes" id="UP001595715"/>
    </source>
</evidence>
<reference evidence="5" key="1">
    <citation type="journal article" date="2019" name="Int. J. Syst. Evol. Microbiol.">
        <title>The Global Catalogue of Microorganisms (GCM) 10K type strain sequencing project: providing services to taxonomists for standard genome sequencing and annotation.</title>
        <authorList>
            <consortium name="The Broad Institute Genomics Platform"/>
            <consortium name="The Broad Institute Genome Sequencing Center for Infectious Disease"/>
            <person name="Wu L."/>
            <person name="Ma J."/>
        </authorList>
    </citation>
    <scope>NUCLEOTIDE SEQUENCE [LARGE SCALE GENOMIC DNA]</scope>
    <source>
        <strain evidence="5">IBRC-M 10987</strain>
    </source>
</reference>
<evidence type="ECO:0000313" key="4">
    <source>
        <dbReference type="EMBL" id="MFC4101316.1"/>
    </source>
</evidence>
<name>A0ABV8K5P6_9BACL</name>
<evidence type="ECO:0000259" key="3">
    <source>
        <dbReference type="Pfam" id="PF17168"/>
    </source>
</evidence>
<dbReference type="InterPro" id="IPR032514">
    <property type="entry name" value="GtaA_central"/>
</dbReference>
<comment type="caution">
    <text evidence="4">The sequence shown here is derived from an EMBL/GenBank/DDBJ whole genome shotgun (WGS) entry which is preliminary data.</text>
</comment>
<keyword evidence="5" id="KW-1185">Reference proteome</keyword>
<dbReference type="EMBL" id="JBHSAM010000028">
    <property type="protein sequence ID" value="MFC4101316.1"/>
    <property type="molecule type" value="Genomic_DNA"/>
</dbReference>
<accession>A0ABV8K5P6</accession>
<feature type="domain" description="Glutaminase A N-terminal" evidence="3">
    <location>
        <begin position="86"/>
        <end position="312"/>
    </location>
</feature>
<dbReference type="Proteomes" id="UP001595715">
    <property type="component" value="Unassembled WGS sequence"/>
</dbReference>
<feature type="domain" description="DUF4964" evidence="1">
    <location>
        <begin position="4"/>
        <end position="59"/>
    </location>
</feature>
<dbReference type="PANTHER" id="PTHR31987">
    <property type="entry name" value="GLUTAMINASE A-RELATED"/>
    <property type="match status" value="1"/>
</dbReference>
<evidence type="ECO:0000259" key="1">
    <source>
        <dbReference type="Pfam" id="PF16334"/>
    </source>
</evidence>